<comment type="caution">
    <text evidence="1">The sequence shown here is derived from an EMBL/GenBank/DDBJ whole genome shotgun (WGS) entry which is preliminary data.</text>
</comment>
<organism evidence="1 2">
    <name type="scientific">Gigaspora margarita</name>
    <dbReference type="NCBI Taxonomy" id="4874"/>
    <lineage>
        <taxon>Eukaryota</taxon>
        <taxon>Fungi</taxon>
        <taxon>Fungi incertae sedis</taxon>
        <taxon>Mucoromycota</taxon>
        <taxon>Glomeromycotina</taxon>
        <taxon>Glomeromycetes</taxon>
        <taxon>Diversisporales</taxon>
        <taxon>Gigasporaceae</taxon>
        <taxon>Gigaspora</taxon>
    </lineage>
</organism>
<keyword evidence="2" id="KW-1185">Reference proteome</keyword>
<feature type="non-terminal residue" evidence="1">
    <location>
        <position position="1"/>
    </location>
</feature>
<proteinExistence type="predicted"/>
<evidence type="ECO:0000313" key="2">
    <source>
        <dbReference type="Proteomes" id="UP000789901"/>
    </source>
</evidence>
<protein>
    <submittedName>
        <fullName evidence="1">21261_t:CDS:1</fullName>
    </submittedName>
</protein>
<dbReference type="PANTHER" id="PTHR40866">
    <property type="entry name" value="BED-TYPE DOMAIN-CONTAINING PROTEIN"/>
    <property type="match status" value="1"/>
</dbReference>
<dbReference type="PANTHER" id="PTHR40866:SF1">
    <property type="entry name" value="BED-TYPE DOMAIN-CONTAINING PROTEIN"/>
    <property type="match status" value="1"/>
</dbReference>
<dbReference type="Proteomes" id="UP000789901">
    <property type="component" value="Unassembled WGS sequence"/>
</dbReference>
<accession>A0ABN7W1W3</accession>
<gene>
    <name evidence="1" type="ORF">GMARGA_LOCUS25386</name>
</gene>
<dbReference type="EMBL" id="CAJVQB010028053">
    <property type="protein sequence ID" value="CAG8811663.1"/>
    <property type="molecule type" value="Genomic_DNA"/>
</dbReference>
<reference evidence="1 2" key="1">
    <citation type="submission" date="2021-06" db="EMBL/GenBank/DDBJ databases">
        <authorList>
            <person name="Kallberg Y."/>
            <person name="Tangrot J."/>
            <person name="Rosling A."/>
        </authorList>
    </citation>
    <scope>NUCLEOTIDE SEQUENCE [LARGE SCALE GENOMIC DNA]</scope>
    <source>
        <strain evidence="1 2">120-4 pot B 10/14</strain>
    </source>
</reference>
<name>A0ABN7W1W3_GIGMA</name>
<sequence>DLQKSWKLAKVTNLKPVLDNATRWMSVAKMIERCKELIPYVTQSNRFSSTNDLQNESMNLDDVRTYFDLLIEEHPDLECRLGKNAPVIQDPSFEEAVVKVLRKQESVLASSEKQKLQSFIVEQNMQPIENEPITMKNRVAKKRKLEKSRYMDMNIIPPTSNANEHLNLNFTHDKFIEKKQLIANNCNYFTINWVSIIIV</sequence>
<evidence type="ECO:0000313" key="1">
    <source>
        <dbReference type="EMBL" id="CAG8811663.1"/>
    </source>
</evidence>